<evidence type="ECO:0000313" key="9">
    <source>
        <dbReference type="Proteomes" id="UP000554482"/>
    </source>
</evidence>
<evidence type="ECO:0000313" key="8">
    <source>
        <dbReference type="EMBL" id="KAF5202522.1"/>
    </source>
</evidence>
<reference evidence="8 9" key="1">
    <citation type="submission" date="2020-06" db="EMBL/GenBank/DDBJ databases">
        <title>Transcriptomic and genomic resources for Thalictrum thalictroides and T. hernandezii: Facilitating candidate gene discovery in an emerging model plant lineage.</title>
        <authorList>
            <person name="Arias T."/>
            <person name="Riano-Pachon D.M."/>
            <person name="Di Stilio V.S."/>
        </authorList>
    </citation>
    <scope>NUCLEOTIDE SEQUENCE [LARGE SCALE GENOMIC DNA]</scope>
    <source>
        <strain evidence="9">cv. WT478/WT964</strain>
        <tissue evidence="8">Leaves</tissue>
    </source>
</reference>
<dbReference type="Pfam" id="PF00083">
    <property type="entry name" value="Sugar_tr"/>
    <property type="match status" value="1"/>
</dbReference>
<dbReference type="InterPro" id="IPR036259">
    <property type="entry name" value="MFS_trans_sf"/>
</dbReference>
<dbReference type="Gene3D" id="1.20.1250.20">
    <property type="entry name" value="MFS general substrate transporter like domains"/>
    <property type="match status" value="1"/>
</dbReference>
<evidence type="ECO:0000256" key="1">
    <source>
        <dbReference type="ARBA" id="ARBA00004370"/>
    </source>
</evidence>
<evidence type="ECO:0000256" key="7">
    <source>
        <dbReference type="SAM" id="Phobius"/>
    </source>
</evidence>
<keyword evidence="5 7" id="KW-1133">Transmembrane helix</keyword>
<evidence type="ECO:0000256" key="3">
    <source>
        <dbReference type="ARBA" id="ARBA00022448"/>
    </source>
</evidence>
<dbReference type="PANTHER" id="PTHR23500">
    <property type="entry name" value="SOLUTE CARRIER FAMILY 2, FACILITATED GLUCOSE TRANSPORTER"/>
    <property type="match status" value="1"/>
</dbReference>
<dbReference type="GO" id="GO:0016020">
    <property type="term" value="C:membrane"/>
    <property type="evidence" value="ECO:0007669"/>
    <property type="project" value="UniProtKB-SubCell"/>
</dbReference>
<evidence type="ECO:0000256" key="5">
    <source>
        <dbReference type="ARBA" id="ARBA00022989"/>
    </source>
</evidence>
<keyword evidence="8" id="KW-0762">Sugar transport</keyword>
<keyword evidence="6 7" id="KW-0472">Membrane</keyword>
<evidence type="ECO:0000256" key="6">
    <source>
        <dbReference type="ARBA" id="ARBA00023136"/>
    </source>
</evidence>
<gene>
    <name evidence="8" type="ORF">FRX31_007891</name>
</gene>
<dbReference type="InterPro" id="IPR005828">
    <property type="entry name" value="MFS_sugar_transport-like"/>
</dbReference>
<feature type="transmembrane region" description="Helical" evidence="7">
    <location>
        <begin position="65"/>
        <end position="94"/>
    </location>
</feature>
<dbReference type="AlphaFoldDB" id="A0A7J6X2H9"/>
<name>A0A7J6X2H9_THATH</name>
<dbReference type="PANTHER" id="PTHR23500:SF357">
    <property type="entry name" value="IP12678P"/>
    <property type="match status" value="1"/>
</dbReference>
<evidence type="ECO:0000256" key="2">
    <source>
        <dbReference type="ARBA" id="ARBA00010992"/>
    </source>
</evidence>
<comment type="subcellular location">
    <subcellularLocation>
        <location evidence="1">Membrane</location>
    </subcellularLocation>
</comment>
<dbReference type="GO" id="GO:0015144">
    <property type="term" value="F:carbohydrate transmembrane transporter activity"/>
    <property type="evidence" value="ECO:0007669"/>
    <property type="project" value="InterPro"/>
</dbReference>
<organism evidence="8 9">
    <name type="scientific">Thalictrum thalictroides</name>
    <name type="common">Rue-anemone</name>
    <name type="synonym">Anemone thalictroides</name>
    <dbReference type="NCBI Taxonomy" id="46969"/>
    <lineage>
        <taxon>Eukaryota</taxon>
        <taxon>Viridiplantae</taxon>
        <taxon>Streptophyta</taxon>
        <taxon>Embryophyta</taxon>
        <taxon>Tracheophyta</taxon>
        <taxon>Spermatophyta</taxon>
        <taxon>Magnoliopsida</taxon>
        <taxon>Ranunculales</taxon>
        <taxon>Ranunculaceae</taxon>
        <taxon>Thalictroideae</taxon>
        <taxon>Thalictrum</taxon>
    </lineage>
</organism>
<comment type="caution">
    <text evidence="8">The sequence shown here is derived from an EMBL/GenBank/DDBJ whole genome shotgun (WGS) entry which is preliminary data.</text>
</comment>
<keyword evidence="3" id="KW-0813">Transport</keyword>
<keyword evidence="9" id="KW-1185">Reference proteome</keyword>
<dbReference type="SUPFAM" id="SSF103473">
    <property type="entry name" value="MFS general substrate transporter"/>
    <property type="match status" value="1"/>
</dbReference>
<dbReference type="OrthoDB" id="1651023at2759"/>
<dbReference type="Proteomes" id="UP000554482">
    <property type="component" value="Unassembled WGS sequence"/>
</dbReference>
<sequence>MGASLFGFEFLKSQVALCSVGCFWNNSEFKLGDNSIQTWILEIGLTITFFESYTTRMLGRRLTMLIAGVFFIVGVILNAAAQDLAMLIIGVGFAN</sequence>
<evidence type="ECO:0000256" key="4">
    <source>
        <dbReference type="ARBA" id="ARBA00022692"/>
    </source>
</evidence>
<dbReference type="EMBL" id="JABWDY010008007">
    <property type="protein sequence ID" value="KAF5202522.1"/>
    <property type="molecule type" value="Genomic_DNA"/>
</dbReference>
<protein>
    <submittedName>
        <fullName evidence="8">Sugar transport protein mst4</fullName>
    </submittedName>
</protein>
<proteinExistence type="inferred from homology"/>
<dbReference type="InterPro" id="IPR045262">
    <property type="entry name" value="STP/PLT_plant"/>
</dbReference>
<comment type="similarity">
    <text evidence="2">Belongs to the major facilitator superfamily. Sugar transporter (TC 2.A.1.1) family.</text>
</comment>
<accession>A0A7J6X2H9</accession>
<keyword evidence="4 7" id="KW-0812">Transmembrane</keyword>